<accession>A0AAV0IZU0</accession>
<organism evidence="2 3">
    <name type="scientific">Linum tenue</name>
    <dbReference type="NCBI Taxonomy" id="586396"/>
    <lineage>
        <taxon>Eukaryota</taxon>
        <taxon>Viridiplantae</taxon>
        <taxon>Streptophyta</taxon>
        <taxon>Embryophyta</taxon>
        <taxon>Tracheophyta</taxon>
        <taxon>Spermatophyta</taxon>
        <taxon>Magnoliopsida</taxon>
        <taxon>eudicotyledons</taxon>
        <taxon>Gunneridae</taxon>
        <taxon>Pentapetalae</taxon>
        <taxon>rosids</taxon>
        <taxon>fabids</taxon>
        <taxon>Malpighiales</taxon>
        <taxon>Linaceae</taxon>
        <taxon>Linum</taxon>
    </lineage>
</organism>
<comment type="caution">
    <text evidence="2">The sequence shown here is derived from an EMBL/GenBank/DDBJ whole genome shotgun (WGS) entry which is preliminary data.</text>
</comment>
<reference evidence="2" key="1">
    <citation type="submission" date="2022-08" db="EMBL/GenBank/DDBJ databases">
        <authorList>
            <person name="Gutierrez-Valencia J."/>
        </authorList>
    </citation>
    <scope>NUCLEOTIDE SEQUENCE</scope>
</reference>
<keyword evidence="3" id="KW-1185">Reference proteome</keyword>
<evidence type="ECO:0000313" key="2">
    <source>
        <dbReference type="EMBL" id="CAI0402670.1"/>
    </source>
</evidence>
<feature type="compositionally biased region" description="Basic and acidic residues" evidence="1">
    <location>
        <begin position="10"/>
        <end position="21"/>
    </location>
</feature>
<dbReference type="EMBL" id="CAMGYJ010000004">
    <property type="protein sequence ID" value="CAI0402670.1"/>
    <property type="molecule type" value="Genomic_DNA"/>
</dbReference>
<evidence type="ECO:0000313" key="3">
    <source>
        <dbReference type="Proteomes" id="UP001154282"/>
    </source>
</evidence>
<dbReference type="Proteomes" id="UP001154282">
    <property type="component" value="Unassembled WGS sequence"/>
</dbReference>
<protein>
    <submittedName>
        <fullName evidence="2">Uncharacterized protein</fullName>
    </submittedName>
</protein>
<evidence type="ECO:0000256" key="1">
    <source>
        <dbReference type="SAM" id="MobiDB-lite"/>
    </source>
</evidence>
<sequence>SSRPGQPVRPADHSRRPADFRPQSRELRRWWEGRKGCTAAHRRRRCHLLWCSTSRSLRGSTKGAASVCWVGTQFLRTLGS</sequence>
<feature type="region of interest" description="Disordered" evidence="1">
    <location>
        <begin position="1"/>
        <end position="21"/>
    </location>
</feature>
<gene>
    <name evidence="2" type="ORF">LITE_LOCUS11715</name>
</gene>
<proteinExistence type="predicted"/>
<name>A0AAV0IZU0_9ROSI</name>
<dbReference type="AlphaFoldDB" id="A0AAV0IZU0"/>
<feature type="non-terminal residue" evidence="2">
    <location>
        <position position="1"/>
    </location>
</feature>